<evidence type="ECO:0000256" key="1">
    <source>
        <dbReference type="ARBA" id="ARBA00011079"/>
    </source>
</evidence>
<evidence type="ECO:0000256" key="3">
    <source>
        <dbReference type="ARBA" id="ARBA00022729"/>
    </source>
</evidence>
<keyword evidence="5" id="KW-0325">Glycoprotein</keyword>
<dbReference type="PANTHER" id="PTHR11010:SF117">
    <property type="entry name" value="SERINE PROTEASE 16"/>
    <property type="match status" value="1"/>
</dbReference>
<evidence type="ECO:0000256" key="2">
    <source>
        <dbReference type="ARBA" id="ARBA00022670"/>
    </source>
</evidence>
<keyword evidence="3" id="KW-0732">Signal</keyword>
<keyword evidence="2" id="KW-0645">Protease</keyword>
<dbReference type="AlphaFoldDB" id="A0AAU9UHQ8"/>
<dbReference type="Proteomes" id="UP001153954">
    <property type="component" value="Unassembled WGS sequence"/>
</dbReference>
<organism evidence="6 7">
    <name type="scientific">Euphydryas editha</name>
    <name type="common">Edith's checkerspot</name>
    <dbReference type="NCBI Taxonomy" id="104508"/>
    <lineage>
        <taxon>Eukaryota</taxon>
        <taxon>Metazoa</taxon>
        <taxon>Ecdysozoa</taxon>
        <taxon>Arthropoda</taxon>
        <taxon>Hexapoda</taxon>
        <taxon>Insecta</taxon>
        <taxon>Pterygota</taxon>
        <taxon>Neoptera</taxon>
        <taxon>Endopterygota</taxon>
        <taxon>Lepidoptera</taxon>
        <taxon>Glossata</taxon>
        <taxon>Ditrysia</taxon>
        <taxon>Papilionoidea</taxon>
        <taxon>Nymphalidae</taxon>
        <taxon>Nymphalinae</taxon>
        <taxon>Euphydryas</taxon>
    </lineage>
</organism>
<dbReference type="Gene3D" id="3.40.50.1820">
    <property type="entry name" value="alpha/beta hydrolase"/>
    <property type="match status" value="1"/>
</dbReference>
<evidence type="ECO:0000256" key="4">
    <source>
        <dbReference type="ARBA" id="ARBA00022801"/>
    </source>
</evidence>
<sequence length="136" mass="14992">MGNNLQPLFIGLSDLIFETAKTINENITLILTKQNICIDLIAEQKPPFYIGESGTTVPELRYLNVDQALADLAQFIEYVKSDSFEQGRFKSGNVALVGCSYAGSMATWMRLAYPHLITVAFSDSGPLHAQEDFPGD</sequence>
<gene>
    <name evidence="6" type="ORF">EEDITHA_LOCUS13663</name>
</gene>
<dbReference type="InterPro" id="IPR008758">
    <property type="entry name" value="Peptidase_S28"/>
</dbReference>
<dbReference type="EMBL" id="CAKOGL010000020">
    <property type="protein sequence ID" value="CAH2098561.1"/>
    <property type="molecule type" value="Genomic_DNA"/>
</dbReference>
<accession>A0AAU9UHQ8</accession>
<keyword evidence="7" id="KW-1185">Reference proteome</keyword>
<name>A0AAU9UHQ8_EUPED</name>
<protein>
    <submittedName>
        <fullName evidence="6">Uncharacterized protein</fullName>
    </submittedName>
</protein>
<evidence type="ECO:0000256" key="5">
    <source>
        <dbReference type="ARBA" id="ARBA00023180"/>
    </source>
</evidence>
<dbReference type="Pfam" id="PF05577">
    <property type="entry name" value="Peptidase_S28"/>
    <property type="match status" value="1"/>
</dbReference>
<proteinExistence type="inferred from homology"/>
<dbReference type="GO" id="GO:0070008">
    <property type="term" value="F:serine-type exopeptidase activity"/>
    <property type="evidence" value="ECO:0007669"/>
    <property type="project" value="InterPro"/>
</dbReference>
<dbReference type="GO" id="GO:0008239">
    <property type="term" value="F:dipeptidyl-peptidase activity"/>
    <property type="evidence" value="ECO:0007669"/>
    <property type="project" value="TreeGrafter"/>
</dbReference>
<dbReference type="PANTHER" id="PTHR11010">
    <property type="entry name" value="PROTEASE S28 PRO-X CARBOXYPEPTIDASE-RELATED"/>
    <property type="match status" value="1"/>
</dbReference>
<comment type="similarity">
    <text evidence="1">Belongs to the peptidase S28 family.</text>
</comment>
<comment type="caution">
    <text evidence="6">The sequence shown here is derived from an EMBL/GenBank/DDBJ whole genome shotgun (WGS) entry which is preliminary data.</text>
</comment>
<dbReference type="SUPFAM" id="SSF53474">
    <property type="entry name" value="alpha/beta-Hydrolases"/>
    <property type="match status" value="1"/>
</dbReference>
<evidence type="ECO:0000313" key="7">
    <source>
        <dbReference type="Proteomes" id="UP001153954"/>
    </source>
</evidence>
<reference evidence="6" key="1">
    <citation type="submission" date="2022-03" db="EMBL/GenBank/DDBJ databases">
        <authorList>
            <person name="Tunstrom K."/>
        </authorList>
    </citation>
    <scope>NUCLEOTIDE SEQUENCE</scope>
</reference>
<keyword evidence="4" id="KW-0378">Hydrolase</keyword>
<evidence type="ECO:0000313" key="6">
    <source>
        <dbReference type="EMBL" id="CAH2098561.1"/>
    </source>
</evidence>
<dbReference type="GO" id="GO:0006508">
    <property type="term" value="P:proteolysis"/>
    <property type="evidence" value="ECO:0007669"/>
    <property type="project" value="UniProtKB-KW"/>
</dbReference>
<dbReference type="InterPro" id="IPR029058">
    <property type="entry name" value="AB_hydrolase_fold"/>
</dbReference>